<dbReference type="Proteomes" id="UP000277294">
    <property type="component" value="Unassembled WGS sequence"/>
</dbReference>
<evidence type="ECO:0000313" key="5">
    <source>
        <dbReference type="Proteomes" id="UP000277294"/>
    </source>
</evidence>
<dbReference type="CDD" id="cd08268">
    <property type="entry name" value="MDR2"/>
    <property type="match status" value="1"/>
</dbReference>
<proteinExistence type="predicted"/>
<organism evidence="4 5">
    <name type="scientific">Pigmentiphaga humi</name>
    <dbReference type="NCBI Taxonomy" id="2478468"/>
    <lineage>
        <taxon>Bacteria</taxon>
        <taxon>Pseudomonadati</taxon>
        <taxon>Pseudomonadota</taxon>
        <taxon>Betaproteobacteria</taxon>
        <taxon>Burkholderiales</taxon>
        <taxon>Alcaligenaceae</taxon>
        <taxon>Pigmentiphaga</taxon>
    </lineage>
</organism>
<dbReference type="Gene3D" id="3.40.50.720">
    <property type="entry name" value="NAD(P)-binding Rossmann-like Domain"/>
    <property type="match status" value="1"/>
</dbReference>
<evidence type="ECO:0000313" key="4">
    <source>
        <dbReference type="EMBL" id="VCU71685.1"/>
    </source>
</evidence>
<dbReference type="RefSeq" id="WP_246013339.1">
    <property type="nucleotide sequence ID" value="NZ_UWPJ01000029.1"/>
</dbReference>
<name>A0A3P4B958_9BURK</name>
<sequence length="339" mass="34911">MNAAIPALMRAVQVRVPGGPDALDLVELPVPACGPGEVLVRAAVIGAGGPDVLIRKGIYKWMPPLPAIPGNEMSGRIAAVGKGVDPGRIGQRVLVSSRELPARGGCYAQYIAIPEQAPFALPDGVSDTDAVSLGNLQLAQAMLLHSNGGLPVRSILVPGAAGGVATALVQLAAHHGMTIIGTASTPAKQAHALAYGVTTLVDAEPAGLPQRVMAATGGRGVDLAFDHVGGELFIACIRSLAPLGTAISYNIASGPPAGDVFMELRAHLSKSLAVRTFSIHTFDEDRDLRRALMENAIALMARGAVKAPPTQAFPLSEVRQVHEMLDAGSTLGKLVLVAE</sequence>
<protein>
    <submittedName>
        <fullName evidence="4">Quinone oxidoreductase 1</fullName>
        <ecNumber evidence="4">1.6.5.5</ecNumber>
    </submittedName>
</protein>
<dbReference type="SUPFAM" id="SSF50129">
    <property type="entry name" value="GroES-like"/>
    <property type="match status" value="1"/>
</dbReference>
<reference evidence="4 5" key="1">
    <citation type="submission" date="2018-10" db="EMBL/GenBank/DDBJ databases">
        <authorList>
            <person name="Criscuolo A."/>
        </authorList>
    </citation>
    <scope>NUCLEOTIDE SEQUENCE [LARGE SCALE GENOMIC DNA]</scope>
    <source>
        <strain evidence="4">DnA1</strain>
    </source>
</reference>
<dbReference type="InterPro" id="IPR013149">
    <property type="entry name" value="ADH-like_C"/>
</dbReference>
<dbReference type="InterPro" id="IPR011032">
    <property type="entry name" value="GroES-like_sf"/>
</dbReference>
<keyword evidence="5" id="KW-1185">Reference proteome</keyword>
<dbReference type="InterPro" id="IPR020843">
    <property type="entry name" value="ER"/>
</dbReference>
<evidence type="ECO:0000256" key="2">
    <source>
        <dbReference type="ARBA" id="ARBA00023002"/>
    </source>
</evidence>
<dbReference type="GO" id="GO:0003960">
    <property type="term" value="F:quinone reductase (NADPH) activity"/>
    <property type="evidence" value="ECO:0007669"/>
    <property type="project" value="UniProtKB-EC"/>
</dbReference>
<dbReference type="PANTHER" id="PTHR48106:SF18">
    <property type="entry name" value="QUINONE OXIDOREDUCTASE PIG3"/>
    <property type="match status" value="1"/>
</dbReference>
<dbReference type="PANTHER" id="PTHR48106">
    <property type="entry name" value="QUINONE OXIDOREDUCTASE PIG3-RELATED"/>
    <property type="match status" value="1"/>
</dbReference>
<dbReference type="InterPro" id="IPR036291">
    <property type="entry name" value="NAD(P)-bd_dom_sf"/>
</dbReference>
<dbReference type="EMBL" id="UWPJ01000029">
    <property type="protein sequence ID" value="VCU71685.1"/>
    <property type="molecule type" value="Genomic_DNA"/>
</dbReference>
<dbReference type="SUPFAM" id="SSF51735">
    <property type="entry name" value="NAD(P)-binding Rossmann-fold domains"/>
    <property type="match status" value="1"/>
</dbReference>
<dbReference type="GO" id="GO:0070402">
    <property type="term" value="F:NADPH binding"/>
    <property type="evidence" value="ECO:0007669"/>
    <property type="project" value="TreeGrafter"/>
</dbReference>
<dbReference type="EC" id="1.6.5.5" evidence="4"/>
<dbReference type="InterPro" id="IPR013154">
    <property type="entry name" value="ADH-like_N"/>
</dbReference>
<accession>A0A3P4B958</accession>
<dbReference type="Gene3D" id="3.90.180.10">
    <property type="entry name" value="Medium-chain alcohol dehydrogenases, catalytic domain"/>
    <property type="match status" value="1"/>
</dbReference>
<dbReference type="SMART" id="SM00829">
    <property type="entry name" value="PKS_ER"/>
    <property type="match status" value="1"/>
</dbReference>
<keyword evidence="1" id="KW-0521">NADP</keyword>
<evidence type="ECO:0000259" key="3">
    <source>
        <dbReference type="SMART" id="SM00829"/>
    </source>
</evidence>
<dbReference type="Pfam" id="PF08240">
    <property type="entry name" value="ADH_N"/>
    <property type="match status" value="1"/>
</dbReference>
<dbReference type="Pfam" id="PF00107">
    <property type="entry name" value="ADH_zinc_N"/>
    <property type="match status" value="1"/>
</dbReference>
<dbReference type="AlphaFoldDB" id="A0A3P4B958"/>
<gene>
    <name evidence="4" type="primary">qorA_2</name>
    <name evidence="4" type="ORF">PIGHUM_03772</name>
</gene>
<keyword evidence="2 4" id="KW-0560">Oxidoreductase</keyword>
<feature type="domain" description="Enoyl reductase (ER)" evidence="3">
    <location>
        <begin position="18"/>
        <end position="336"/>
    </location>
</feature>
<evidence type="ECO:0000256" key="1">
    <source>
        <dbReference type="ARBA" id="ARBA00022857"/>
    </source>
</evidence>